<gene>
    <name evidence="2" type="ORF">GQ55_4G305800</name>
</gene>
<dbReference type="Gramene" id="PUZ61790">
    <property type="protein sequence ID" value="PUZ61790"/>
    <property type="gene ID" value="GQ55_4G305800"/>
</dbReference>
<dbReference type="OrthoDB" id="693800at2759"/>
<organism evidence="2 3">
    <name type="scientific">Panicum hallii var. hallii</name>
    <dbReference type="NCBI Taxonomy" id="1504633"/>
    <lineage>
        <taxon>Eukaryota</taxon>
        <taxon>Viridiplantae</taxon>
        <taxon>Streptophyta</taxon>
        <taxon>Embryophyta</taxon>
        <taxon>Tracheophyta</taxon>
        <taxon>Spermatophyta</taxon>
        <taxon>Magnoliopsida</taxon>
        <taxon>Liliopsida</taxon>
        <taxon>Poales</taxon>
        <taxon>Poaceae</taxon>
        <taxon>PACMAD clade</taxon>
        <taxon>Panicoideae</taxon>
        <taxon>Panicodae</taxon>
        <taxon>Paniceae</taxon>
        <taxon>Panicinae</taxon>
        <taxon>Panicum</taxon>
        <taxon>Panicum sect. Panicum</taxon>
    </lineage>
</organism>
<dbReference type="EMBL" id="CM009752">
    <property type="protein sequence ID" value="PUZ61790.1"/>
    <property type="molecule type" value="Genomic_DNA"/>
</dbReference>
<feature type="transmembrane region" description="Helical" evidence="1">
    <location>
        <begin position="76"/>
        <end position="102"/>
    </location>
</feature>
<evidence type="ECO:0000313" key="2">
    <source>
        <dbReference type="EMBL" id="PUZ61790.1"/>
    </source>
</evidence>
<sequence length="114" mass="11842">MADLNDAPRFALCVALGISLIIKPLLESLEGATQPSPALHAAVAVVLVLLPFAYLASIVLLQLRLAPQTPAPARRFACLACTMASALLVVLAVPLVAFWLLAGAAPRATSWSVS</sequence>
<feature type="transmembrane region" description="Helical" evidence="1">
    <location>
        <begin position="38"/>
        <end position="64"/>
    </location>
</feature>
<accession>A0A2T7E1S3</accession>
<keyword evidence="1" id="KW-0472">Membrane</keyword>
<feature type="transmembrane region" description="Helical" evidence="1">
    <location>
        <begin position="7"/>
        <end position="26"/>
    </location>
</feature>
<keyword evidence="3" id="KW-1185">Reference proteome</keyword>
<reference evidence="2 3" key="1">
    <citation type="submission" date="2018-04" db="EMBL/GenBank/DDBJ databases">
        <title>WGS assembly of Panicum hallii var. hallii HAL2.</title>
        <authorList>
            <person name="Lovell J."/>
            <person name="Jenkins J."/>
            <person name="Lowry D."/>
            <person name="Mamidi S."/>
            <person name="Sreedasyam A."/>
            <person name="Weng X."/>
            <person name="Barry K."/>
            <person name="Bonette J."/>
            <person name="Campitelli B."/>
            <person name="Daum C."/>
            <person name="Gordon S."/>
            <person name="Gould B."/>
            <person name="Lipzen A."/>
            <person name="MacQueen A."/>
            <person name="Palacio-Mejia J."/>
            <person name="Plott C."/>
            <person name="Shakirov E."/>
            <person name="Shu S."/>
            <person name="Yoshinaga Y."/>
            <person name="Zane M."/>
            <person name="Rokhsar D."/>
            <person name="Grimwood J."/>
            <person name="Schmutz J."/>
            <person name="Juenger T."/>
        </authorList>
    </citation>
    <scope>NUCLEOTIDE SEQUENCE [LARGE SCALE GENOMIC DNA]</scope>
    <source>
        <strain evidence="3">cv. HAL2</strain>
    </source>
</reference>
<keyword evidence="1" id="KW-0812">Transmembrane</keyword>
<evidence type="ECO:0000256" key="1">
    <source>
        <dbReference type="SAM" id="Phobius"/>
    </source>
</evidence>
<evidence type="ECO:0000313" key="3">
    <source>
        <dbReference type="Proteomes" id="UP000244336"/>
    </source>
</evidence>
<proteinExistence type="predicted"/>
<dbReference type="Proteomes" id="UP000244336">
    <property type="component" value="Chromosome 4"/>
</dbReference>
<keyword evidence="1" id="KW-1133">Transmembrane helix</keyword>
<name>A0A2T7E1S3_9POAL</name>
<dbReference type="AlphaFoldDB" id="A0A2T7E1S3"/>
<protein>
    <submittedName>
        <fullName evidence="2">Uncharacterized protein</fullName>
    </submittedName>
</protein>